<keyword evidence="3" id="KW-1185">Reference proteome</keyword>
<dbReference type="AlphaFoldDB" id="A0AAE0FGY2"/>
<gene>
    <name evidence="2" type="ORF">CYMTET_31530</name>
</gene>
<feature type="region of interest" description="Disordered" evidence="1">
    <location>
        <begin position="76"/>
        <end position="114"/>
    </location>
</feature>
<protein>
    <submittedName>
        <fullName evidence="2">Uncharacterized protein</fullName>
    </submittedName>
</protein>
<evidence type="ECO:0000256" key="1">
    <source>
        <dbReference type="SAM" id="MobiDB-lite"/>
    </source>
</evidence>
<organism evidence="2 3">
    <name type="scientific">Cymbomonas tetramitiformis</name>
    <dbReference type="NCBI Taxonomy" id="36881"/>
    <lineage>
        <taxon>Eukaryota</taxon>
        <taxon>Viridiplantae</taxon>
        <taxon>Chlorophyta</taxon>
        <taxon>Pyramimonadophyceae</taxon>
        <taxon>Pyramimonadales</taxon>
        <taxon>Pyramimonadaceae</taxon>
        <taxon>Cymbomonas</taxon>
    </lineage>
</organism>
<evidence type="ECO:0000313" key="2">
    <source>
        <dbReference type="EMBL" id="KAK3259478.1"/>
    </source>
</evidence>
<evidence type="ECO:0000313" key="3">
    <source>
        <dbReference type="Proteomes" id="UP001190700"/>
    </source>
</evidence>
<reference evidence="2 3" key="1">
    <citation type="journal article" date="2015" name="Genome Biol. Evol.">
        <title>Comparative Genomics of a Bacterivorous Green Alga Reveals Evolutionary Causalities and Consequences of Phago-Mixotrophic Mode of Nutrition.</title>
        <authorList>
            <person name="Burns J.A."/>
            <person name="Paasch A."/>
            <person name="Narechania A."/>
            <person name="Kim E."/>
        </authorList>
    </citation>
    <scope>NUCLEOTIDE SEQUENCE [LARGE SCALE GENOMIC DNA]</scope>
    <source>
        <strain evidence="2 3">PLY_AMNH</strain>
    </source>
</reference>
<feature type="compositionally biased region" description="Basic and acidic residues" evidence="1">
    <location>
        <begin position="101"/>
        <end position="114"/>
    </location>
</feature>
<dbReference type="Proteomes" id="UP001190700">
    <property type="component" value="Unassembled WGS sequence"/>
</dbReference>
<accession>A0AAE0FGY2</accession>
<proteinExistence type="predicted"/>
<comment type="caution">
    <text evidence="2">The sequence shown here is derived from an EMBL/GenBank/DDBJ whole genome shotgun (WGS) entry which is preliminary data.</text>
</comment>
<name>A0AAE0FGY2_9CHLO</name>
<dbReference type="EMBL" id="LGRX02018704">
    <property type="protein sequence ID" value="KAK3259478.1"/>
    <property type="molecule type" value="Genomic_DNA"/>
</dbReference>
<sequence length="114" mass="12499">MPLPPVAIKARRNRSMVPVQRPVLTKGPLSWLGIGEKHDALDKYAEELVTLQVGPGEALWMTWIVEPVMDRRGPGGWWSQSWTAAGPEDGGASHGPPRARRMVEPVMDRRGPGG</sequence>